<organism evidence="1 2">
    <name type="scientific">Bacteroides finegoldii</name>
    <dbReference type="NCBI Taxonomy" id="338188"/>
    <lineage>
        <taxon>Bacteria</taxon>
        <taxon>Pseudomonadati</taxon>
        <taxon>Bacteroidota</taxon>
        <taxon>Bacteroidia</taxon>
        <taxon>Bacteroidales</taxon>
        <taxon>Bacteroidaceae</taxon>
        <taxon>Bacteroides</taxon>
    </lineage>
</organism>
<gene>
    <name evidence="1" type="ORF">ERS852397_02156</name>
</gene>
<protein>
    <submittedName>
        <fullName evidence="1">Uncharacterized protein</fullName>
    </submittedName>
</protein>
<reference evidence="1 2" key="1">
    <citation type="submission" date="2015-09" db="EMBL/GenBank/DDBJ databases">
        <authorList>
            <consortium name="Pathogen Informatics"/>
        </authorList>
    </citation>
    <scope>NUCLEOTIDE SEQUENCE [LARGE SCALE GENOMIC DNA]</scope>
    <source>
        <strain evidence="1 2">2789STDY5608840</strain>
    </source>
</reference>
<accession>A0A174FL16</accession>
<dbReference type="AlphaFoldDB" id="A0A174FL16"/>
<evidence type="ECO:0000313" key="2">
    <source>
        <dbReference type="Proteomes" id="UP000095517"/>
    </source>
</evidence>
<dbReference type="Proteomes" id="UP000095517">
    <property type="component" value="Unassembled WGS sequence"/>
</dbReference>
<proteinExistence type="predicted"/>
<name>A0A174FL16_9BACE</name>
<dbReference type="STRING" id="338188.ERS852397_02156"/>
<sequence length="50" mass="5713">MVSLFDDGKGGSESRPFIVYKIQSEDEDSSFIFEYKLVLLSSPLYKGYNL</sequence>
<evidence type="ECO:0000313" key="1">
    <source>
        <dbReference type="EMBL" id="CUO49608.1"/>
    </source>
</evidence>
<dbReference type="EMBL" id="CYZH01000010">
    <property type="protein sequence ID" value="CUO49608.1"/>
    <property type="molecule type" value="Genomic_DNA"/>
</dbReference>